<dbReference type="Pfam" id="PF13639">
    <property type="entry name" value="zf-RING_2"/>
    <property type="match status" value="1"/>
</dbReference>
<evidence type="ECO:0000259" key="2">
    <source>
        <dbReference type="PROSITE" id="PS50089"/>
    </source>
</evidence>
<keyword evidence="1" id="KW-0479">Metal-binding</keyword>
<dbReference type="InterPro" id="IPR013083">
    <property type="entry name" value="Znf_RING/FYVE/PHD"/>
</dbReference>
<evidence type="ECO:0000256" key="1">
    <source>
        <dbReference type="PROSITE-ProRule" id="PRU00175"/>
    </source>
</evidence>
<comment type="caution">
    <text evidence="3">The sequence shown here is derived from an EMBL/GenBank/DDBJ whole genome shotgun (WGS) entry which is preliminary data.</text>
</comment>
<dbReference type="SUPFAM" id="SSF57850">
    <property type="entry name" value="RING/U-box"/>
    <property type="match status" value="1"/>
</dbReference>
<organism evidence="3 4">
    <name type="scientific">Extremus antarcticus</name>
    <dbReference type="NCBI Taxonomy" id="702011"/>
    <lineage>
        <taxon>Eukaryota</taxon>
        <taxon>Fungi</taxon>
        <taxon>Dikarya</taxon>
        <taxon>Ascomycota</taxon>
        <taxon>Pezizomycotina</taxon>
        <taxon>Dothideomycetes</taxon>
        <taxon>Dothideomycetidae</taxon>
        <taxon>Mycosphaerellales</taxon>
        <taxon>Extremaceae</taxon>
        <taxon>Extremus</taxon>
    </lineage>
</organism>
<evidence type="ECO:0000313" key="4">
    <source>
        <dbReference type="Proteomes" id="UP001271007"/>
    </source>
</evidence>
<proteinExistence type="predicted"/>
<reference evidence="3" key="1">
    <citation type="submission" date="2023-04" db="EMBL/GenBank/DDBJ databases">
        <title>Black Yeasts Isolated from many extreme environments.</title>
        <authorList>
            <person name="Coleine C."/>
            <person name="Stajich J.E."/>
            <person name="Selbmann L."/>
        </authorList>
    </citation>
    <scope>NUCLEOTIDE SEQUENCE</scope>
    <source>
        <strain evidence="3">CCFEE 5312</strain>
    </source>
</reference>
<dbReference type="InterPro" id="IPR001841">
    <property type="entry name" value="Znf_RING"/>
</dbReference>
<feature type="domain" description="RING-type" evidence="2">
    <location>
        <begin position="99"/>
        <end position="139"/>
    </location>
</feature>
<sequence>MDVQQFFNFHGHLNNQLARCGYQGYQWDQDHGFLFSDVREEDEGVWWEAPQEGEEWEPVPEEAADPNALPIFLGASDTTIAALTRKTLSSDDRDDQRYCTMCRSKHEDDTVMVELPCGHTFCEDVDVWLNQAGTCPDCRTRLPEG</sequence>
<accession>A0AAJ0GJ88</accession>
<dbReference type="AlphaFoldDB" id="A0AAJ0GJ88"/>
<dbReference type="Proteomes" id="UP001271007">
    <property type="component" value="Unassembled WGS sequence"/>
</dbReference>
<dbReference type="EMBL" id="JAWDJX010000001">
    <property type="protein sequence ID" value="KAK3058672.1"/>
    <property type="molecule type" value="Genomic_DNA"/>
</dbReference>
<gene>
    <name evidence="3" type="ORF">LTR09_000237</name>
</gene>
<dbReference type="GO" id="GO:0008270">
    <property type="term" value="F:zinc ion binding"/>
    <property type="evidence" value="ECO:0007669"/>
    <property type="project" value="UniProtKB-KW"/>
</dbReference>
<dbReference type="Gene3D" id="3.30.40.10">
    <property type="entry name" value="Zinc/RING finger domain, C3HC4 (zinc finger)"/>
    <property type="match status" value="1"/>
</dbReference>
<keyword evidence="1" id="KW-0863">Zinc-finger</keyword>
<keyword evidence="1" id="KW-0862">Zinc</keyword>
<protein>
    <recommendedName>
        <fullName evidence="2">RING-type domain-containing protein</fullName>
    </recommendedName>
</protein>
<evidence type="ECO:0000313" key="3">
    <source>
        <dbReference type="EMBL" id="KAK3058672.1"/>
    </source>
</evidence>
<dbReference type="PROSITE" id="PS50089">
    <property type="entry name" value="ZF_RING_2"/>
    <property type="match status" value="1"/>
</dbReference>
<name>A0AAJ0GJ88_9PEZI</name>
<keyword evidence="4" id="KW-1185">Reference proteome</keyword>